<dbReference type="AlphaFoldDB" id="A0A134CKL9"/>
<dbReference type="EMBL" id="LSDT01000005">
    <property type="protein sequence ID" value="KXB92758.1"/>
    <property type="molecule type" value="Genomic_DNA"/>
</dbReference>
<proteinExistence type="predicted"/>
<comment type="caution">
    <text evidence="1">The sequence shown here is derived from an EMBL/GenBank/DDBJ whole genome shotgun (WGS) entry which is preliminary data.</text>
</comment>
<protein>
    <submittedName>
        <fullName evidence="1">Uncharacterized protein</fullName>
    </submittedName>
</protein>
<keyword evidence="2" id="KW-1185">Reference proteome</keyword>
<organism evidence="1 2">
    <name type="scientific">Megasphaera hutchinsoni</name>
    <dbReference type="NCBI Taxonomy" id="1588748"/>
    <lineage>
        <taxon>Bacteria</taxon>
        <taxon>Bacillati</taxon>
        <taxon>Bacillota</taxon>
        <taxon>Negativicutes</taxon>
        <taxon>Veillonellales</taxon>
        <taxon>Veillonellaceae</taxon>
        <taxon>Megasphaera</taxon>
    </lineage>
</organism>
<gene>
    <name evidence="1" type="ORF">HMPREF3182_00226</name>
</gene>
<evidence type="ECO:0000313" key="1">
    <source>
        <dbReference type="EMBL" id="KXB92758.1"/>
    </source>
</evidence>
<dbReference type="Proteomes" id="UP000070160">
    <property type="component" value="Unassembled WGS sequence"/>
</dbReference>
<sequence length="40" mass="4733">MSKYIAMKSIKKLINIVGKLFLICKNETWYKTEEKIILSI</sequence>
<evidence type="ECO:0000313" key="2">
    <source>
        <dbReference type="Proteomes" id="UP000070160"/>
    </source>
</evidence>
<accession>A0A134CKL9</accession>
<name>A0A134CKL9_9FIRM</name>
<reference evidence="2" key="1">
    <citation type="submission" date="2016-01" db="EMBL/GenBank/DDBJ databases">
        <authorList>
            <person name="Mitreva M."/>
            <person name="Pepin K.H."/>
            <person name="Mihindukulasuriya K.A."/>
            <person name="Fulton R."/>
            <person name="Fronick C."/>
            <person name="O'Laughlin M."/>
            <person name="Miner T."/>
            <person name="Herter B."/>
            <person name="Rosa B.A."/>
            <person name="Cordes M."/>
            <person name="Tomlinson C."/>
            <person name="Wollam A."/>
            <person name="Palsikar V.B."/>
            <person name="Mardis E.R."/>
            <person name="Wilson R.K."/>
        </authorList>
    </citation>
    <scope>NUCLEOTIDE SEQUENCE [LARGE SCALE GENOMIC DNA]</scope>
    <source>
        <strain evidence="2">KA00182</strain>
    </source>
</reference>
<dbReference type="STRING" id="1588748.HMPREF3182_00226"/>